<reference evidence="1 2" key="1">
    <citation type="journal article" date="2023" name="ACS Omega">
        <title>Identification of the Neoaspergillic Acid Biosynthesis Gene Cluster by Establishing an In Vitro CRISPR-Ribonucleoprotein Genetic System in Aspergillus melleus.</title>
        <authorList>
            <person name="Yuan B."/>
            <person name="Grau M.F."/>
            <person name="Murata R.M."/>
            <person name="Torok T."/>
            <person name="Venkateswaran K."/>
            <person name="Stajich J.E."/>
            <person name="Wang C.C.C."/>
        </authorList>
    </citation>
    <scope>NUCLEOTIDE SEQUENCE [LARGE SCALE GENOMIC DNA]</scope>
    <source>
        <strain evidence="1 2">IMV 1140</strain>
    </source>
</reference>
<comment type="caution">
    <text evidence="1">The sequence shown here is derived from an EMBL/GenBank/DDBJ whole genome shotgun (WGS) entry which is preliminary data.</text>
</comment>
<gene>
    <name evidence="1" type="primary">SSU1_1</name>
    <name evidence="1" type="ORF">N8T08_002556</name>
</gene>
<proteinExistence type="predicted"/>
<protein>
    <submittedName>
        <fullName evidence="1">Plasma membrane sulfite pump involved in sulfite metabolism</fullName>
    </submittedName>
</protein>
<evidence type="ECO:0000313" key="2">
    <source>
        <dbReference type="Proteomes" id="UP001177260"/>
    </source>
</evidence>
<keyword evidence="2" id="KW-1185">Reference proteome</keyword>
<organism evidence="1 2">
    <name type="scientific">Aspergillus melleus</name>
    <dbReference type="NCBI Taxonomy" id="138277"/>
    <lineage>
        <taxon>Eukaryota</taxon>
        <taxon>Fungi</taxon>
        <taxon>Dikarya</taxon>
        <taxon>Ascomycota</taxon>
        <taxon>Pezizomycotina</taxon>
        <taxon>Eurotiomycetes</taxon>
        <taxon>Eurotiomycetidae</taxon>
        <taxon>Eurotiales</taxon>
        <taxon>Aspergillaceae</taxon>
        <taxon>Aspergillus</taxon>
        <taxon>Aspergillus subgen. Circumdati</taxon>
    </lineage>
</organism>
<accession>A0ACC3B8L4</accession>
<dbReference type="Proteomes" id="UP001177260">
    <property type="component" value="Unassembled WGS sequence"/>
</dbReference>
<evidence type="ECO:0000313" key="1">
    <source>
        <dbReference type="EMBL" id="KAK1146795.1"/>
    </source>
</evidence>
<dbReference type="EMBL" id="JAOPJF010000015">
    <property type="protein sequence ID" value="KAK1146795.1"/>
    <property type="molecule type" value="Genomic_DNA"/>
</dbReference>
<sequence>MESGSHSQLTHAGAVPAGLENAQPAPRCSDLEANRSKHDVGWRRVVRNFTPAWFSVNMGTGIVSLLLNTLPYNGLWLYYISIVVFVLNVVYFVTFCVVAALRYTLYPELFKAMITHPAQSMFLGTFPMGLATIINVFCNVCVPAWGDGAAYFAWALWIVDAVLSVSTATVVPFIVMTRKNEIGLSAMNAAWLLPIVSCIVAAASGAVVAGVLPNAQHALWTVMVSYALWGMGVPLAMMVMAIYLQRLFLHKLPPKTVLVSVFLPLGPLGQGGFGIQKLGECSLNIFPETQSLHGSTGLIFYEGGFIIGLIMWSFGLIWLFFAVASLIRARKFPFNLSWWGLTFPLGVYAMCTCQLGRELPSTFFAVLGTALVGGANLVFHPDFMNIMSLFKFFSPDSQCWSFDDRANGYSRGEGIAVIVLKTVKEALRNGDTIRAVIRNTGSNQDGRTPSITQPSPQAQVDLIKQTYQEARIAMGPTRFFEAHGTGTAVGDPIEANAIGYAFRDSRSADDPVFVGAVKANLGHLEGVSGLVGLIKTVLVLEHGVIPPIAKLKSLNPQINPDELRLHRSLGPLTVFVEHA</sequence>
<name>A0ACC3B8L4_9EURO</name>